<evidence type="ECO:0000256" key="2">
    <source>
        <dbReference type="ARBA" id="ARBA00022692"/>
    </source>
</evidence>
<dbReference type="PANTHER" id="PTHR11706">
    <property type="entry name" value="SOLUTE CARRIER PROTEIN FAMILY 11 MEMBER"/>
    <property type="match status" value="1"/>
</dbReference>
<feature type="transmembrane region" description="Helical" evidence="6">
    <location>
        <begin position="68"/>
        <end position="87"/>
    </location>
</feature>
<dbReference type="PANTHER" id="PTHR11706:SF101">
    <property type="entry name" value="MANGANESE TRANSPORTER SMF1"/>
    <property type="match status" value="1"/>
</dbReference>
<feature type="region of interest" description="Disordered" evidence="5">
    <location>
        <begin position="488"/>
        <end position="520"/>
    </location>
</feature>
<name>A0A9P3LB79_9APHY</name>
<feature type="transmembrane region" description="Helical" evidence="6">
    <location>
        <begin position="158"/>
        <end position="177"/>
    </location>
</feature>
<keyword evidence="3 6" id="KW-1133">Transmembrane helix</keyword>
<sequence>MPPLAEQADGVQAQGQGTENKKRELAVVRGARAVFRHVKHHVGVGIVCSVAYFDPGNWSVDLQAGSEFGYRPLLFVVLLAGLGAIVLQSLACKLGCVTGVDLATHCRLLLHDRPKNRRLVRYAVLYPLYILCEIAIVCTDLAELLGSAIALCMLIPKLPLWAGVALTAADVLVFLVVGGPSRYGKPARMFEITIMLLVLAVFACFILLIVKVHPDWPQAFLGFVPSAKLFDTRSDTLYTAVGILGATVMPHALFLGSFMATQDRVGTTNPTLPPPVQSSDTPDQGFRARLKEWFASLFEVSRAERKALALDYRMKYERENNDVDFIRAHLKHGIVDIVASLMGVAVPINAAILIVAAAVFFVDGTGSMVPAGLFDAYDLIVQHVGHAAGIIFALALLSSGQSSSITATLAGQVVSEGFIEWRVSPFLRRLITRLIGLVPSMVVAIAVGRPGINMLLVASQVALSIVLPFVAFPLIWLTSSRRVMRVKTPRAGRDGARTGSEDAPTLAPTETSSRDGECAADERSAVREIRRVDSIVPEEKTEEVLVETVSASPEEDDYIDFSNGWLLTTVASLIFVIVLAANLYVIVMLALGRE</sequence>
<proteinExistence type="predicted"/>
<feature type="transmembrane region" description="Helical" evidence="6">
    <location>
        <begin position="454"/>
        <end position="477"/>
    </location>
</feature>
<dbReference type="Pfam" id="PF01566">
    <property type="entry name" value="Nramp"/>
    <property type="match status" value="2"/>
</dbReference>
<evidence type="ECO:0000256" key="4">
    <source>
        <dbReference type="ARBA" id="ARBA00023136"/>
    </source>
</evidence>
<dbReference type="AlphaFoldDB" id="A0A9P3LB79"/>
<feature type="transmembrane region" description="Helical" evidence="6">
    <location>
        <begin position="123"/>
        <end position="146"/>
    </location>
</feature>
<dbReference type="GO" id="GO:0005886">
    <property type="term" value="C:plasma membrane"/>
    <property type="evidence" value="ECO:0007669"/>
    <property type="project" value="TreeGrafter"/>
</dbReference>
<comment type="caution">
    <text evidence="7">The sequence shown here is derived from an EMBL/GenBank/DDBJ whole genome shotgun (WGS) entry which is preliminary data.</text>
</comment>
<keyword evidence="4 6" id="KW-0472">Membrane</keyword>
<evidence type="ECO:0000256" key="5">
    <source>
        <dbReference type="SAM" id="MobiDB-lite"/>
    </source>
</evidence>
<dbReference type="EMBL" id="BPQB01000007">
    <property type="protein sequence ID" value="GJE87733.1"/>
    <property type="molecule type" value="Genomic_DNA"/>
</dbReference>
<keyword evidence="2 6" id="KW-0812">Transmembrane</keyword>
<dbReference type="GO" id="GO:0015086">
    <property type="term" value="F:cadmium ion transmembrane transporter activity"/>
    <property type="evidence" value="ECO:0007669"/>
    <property type="project" value="TreeGrafter"/>
</dbReference>
<feature type="transmembrane region" description="Helical" evidence="6">
    <location>
        <begin position="189"/>
        <end position="210"/>
    </location>
</feature>
<protein>
    <submittedName>
        <fullName evidence="7">NRAMP metal ion transporter</fullName>
    </submittedName>
</protein>
<feature type="transmembrane region" description="Helical" evidence="6">
    <location>
        <begin position="565"/>
        <end position="591"/>
    </location>
</feature>
<evidence type="ECO:0000256" key="3">
    <source>
        <dbReference type="ARBA" id="ARBA00022989"/>
    </source>
</evidence>
<evidence type="ECO:0000256" key="1">
    <source>
        <dbReference type="ARBA" id="ARBA00004141"/>
    </source>
</evidence>
<organism evidence="7 8">
    <name type="scientific">Phanerochaete sordida</name>
    <dbReference type="NCBI Taxonomy" id="48140"/>
    <lineage>
        <taxon>Eukaryota</taxon>
        <taxon>Fungi</taxon>
        <taxon>Dikarya</taxon>
        <taxon>Basidiomycota</taxon>
        <taxon>Agaricomycotina</taxon>
        <taxon>Agaricomycetes</taxon>
        <taxon>Polyporales</taxon>
        <taxon>Phanerochaetaceae</taxon>
        <taxon>Phanerochaete</taxon>
    </lineage>
</organism>
<evidence type="ECO:0000256" key="6">
    <source>
        <dbReference type="SAM" id="Phobius"/>
    </source>
</evidence>
<keyword evidence="8" id="KW-1185">Reference proteome</keyword>
<feature type="transmembrane region" description="Helical" evidence="6">
    <location>
        <begin position="236"/>
        <end position="255"/>
    </location>
</feature>
<evidence type="ECO:0000313" key="7">
    <source>
        <dbReference type="EMBL" id="GJE87733.1"/>
    </source>
</evidence>
<feature type="transmembrane region" description="Helical" evidence="6">
    <location>
        <begin position="380"/>
        <end position="397"/>
    </location>
</feature>
<dbReference type="NCBIfam" id="NF037982">
    <property type="entry name" value="Nramp_1"/>
    <property type="match status" value="2"/>
</dbReference>
<feature type="transmembrane region" description="Helical" evidence="6">
    <location>
        <begin position="337"/>
        <end position="360"/>
    </location>
</feature>
<accession>A0A9P3LB79</accession>
<dbReference type="GO" id="GO:0030026">
    <property type="term" value="P:intracellular manganese ion homeostasis"/>
    <property type="evidence" value="ECO:0007669"/>
    <property type="project" value="TreeGrafter"/>
</dbReference>
<dbReference type="PRINTS" id="PR00447">
    <property type="entry name" value="NATRESASSCMP"/>
</dbReference>
<evidence type="ECO:0000313" key="8">
    <source>
        <dbReference type="Proteomes" id="UP000703269"/>
    </source>
</evidence>
<dbReference type="InterPro" id="IPR001046">
    <property type="entry name" value="NRAMP_fam"/>
</dbReference>
<feature type="transmembrane region" description="Helical" evidence="6">
    <location>
        <begin position="430"/>
        <end position="448"/>
    </location>
</feature>
<feature type="compositionally biased region" description="Basic and acidic residues" evidence="5">
    <location>
        <begin position="491"/>
        <end position="500"/>
    </location>
</feature>
<dbReference type="GO" id="GO:0034755">
    <property type="term" value="P:iron ion transmembrane transport"/>
    <property type="evidence" value="ECO:0007669"/>
    <property type="project" value="TreeGrafter"/>
</dbReference>
<gene>
    <name evidence="7" type="ORF">PsYK624_038160</name>
</gene>
<reference evidence="7 8" key="1">
    <citation type="submission" date="2021-08" db="EMBL/GenBank/DDBJ databases">
        <title>Draft Genome Sequence of Phanerochaete sordida strain YK-624.</title>
        <authorList>
            <person name="Mori T."/>
            <person name="Dohra H."/>
            <person name="Suzuki T."/>
            <person name="Kawagishi H."/>
            <person name="Hirai H."/>
        </authorList>
    </citation>
    <scope>NUCLEOTIDE SEQUENCE [LARGE SCALE GENOMIC DNA]</scope>
    <source>
        <strain evidence="7 8">YK-624</strain>
    </source>
</reference>
<dbReference type="OrthoDB" id="409173at2759"/>
<dbReference type="Proteomes" id="UP000703269">
    <property type="component" value="Unassembled WGS sequence"/>
</dbReference>
<comment type="subcellular location">
    <subcellularLocation>
        <location evidence="1">Membrane</location>
        <topology evidence="1">Multi-pass membrane protein</topology>
    </subcellularLocation>
</comment>
<dbReference type="NCBIfam" id="TIGR01197">
    <property type="entry name" value="nramp"/>
    <property type="match status" value="1"/>
</dbReference>
<dbReference type="GO" id="GO:0005384">
    <property type="term" value="F:manganese ion transmembrane transporter activity"/>
    <property type="evidence" value="ECO:0007669"/>
    <property type="project" value="TreeGrafter"/>
</dbReference>